<evidence type="ECO:0000313" key="12">
    <source>
        <dbReference type="Proteomes" id="UP000320475"/>
    </source>
</evidence>
<dbReference type="PANTHER" id="PTHR14741:SF32">
    <property type="entry name" value="TRIMETHYLGUANOSINE SYNTHASE"/>
    <property type="match status" value="1"/>
</dbReference>
<dbReference type="OrthoDB" id="194443at2759"/>
<keyword evidence="11" id="KW-1185">Reference proteome</keyword>
<dbReference type="GO" id="GO:0071164">
    <property type="term" value="F:RNA cap trimethylguanosine synthase activity"/>
    <property type="evidence" value="ECO:0007669"/>
    <property type="project" value="TreeGrafter"/>
</dbReference>
<feature type="region of interest" description="Disordered" evidence="8">
    <location>
        <begin position="1"/>
        <end position="143"/>
    </location>
</feature>
<proteinExistence type="inferred from homology"/>
<comment type="catalytic activity">
    <reaction evidence="4">
        <text>a 5'-end (N(7)-methyl 5'-triphosphoguanosine)-ribonucleoside in snoRNA + S-adenosyl-L-methionine = a 5'-end (N(2),N(7)-dimethyl 5'-triphosphoguanosine)-ribonucleoside in snoRNA + S-adenosyl-L-homocysteine + H(+)</text>
        <dbReference type="Rhea" id="RHEA:78475"/>
        <dbReference type="Rhea" id="RHEA-COMP:19086"/>
        <dbReference type="Rhea" id="RHEA-COMP:19088"/>
        <dbReference type="ChEBI" id="CHEBI:15378"/>
        <dbReference type="ChEBI" id="CHEBI:57856"/>
        <dbReference type="ChEBI" id="CHEBI:59789"/>
        <dbReference type="ChEBI" id="CHEBI:156461"/>
        <dbReference type="ChEBI" id="CHEBI:172880"/>
    </reaction>
    <physiologicalReaction direction="left-to-right" evidence="4">
        <dbReference type="Rhea" id="RHEA:78476"/>
    </physiologicalReaction>
</comment>
<comment type="catalytic activity">
    <reaction evidence="3">
        <text>a 5'-end (N(2),N(7)-dimethyl 5'-triphosphoguanosine)-ribonucleoside in snoRNA + S-adenosyl-L-methionine = a 5'-end (N(2),N(2),N(7)-trimethyl 5'-triphosphoguanosine)-ribonucleoside in snoRNA + S-adenosyl-L-homocysteine + H(+)</text>
        <dbReference type="Rhea" id="RHEA:78507"/>
        <dbReference type="Rhea" id="RHEA-COMP:19088"/>
        <dbReference type="Rhea" id="RHEA-COMP:19090"/>
        <dbReference type="ChEBI" id="CHEBI:15378"/>
        <dbReference type="ChEBI" id="CHEBI:57856"/>
        <dbReference type="ChEBI" id="CHEBI:59789"/>
        <dbReference type="ChEBI" id="CHEBI:167623"/>
        <dbReference type="ChEBI" id="CHEBI:172880"/>
    </reaction>
    <physiologicalReaction direction="left-to-right" evidence="3">
        <dbReference type="Rhea" id="RHEA:78508"/>
    </physiologicalReaction>
</comment>
<dbReference type="Proteomes" id="UP000317494">
    <property type="component" value="Unassembled WGS sequence"/>
</dbReference>
<dbReference type="InterPro" id="IPR019012">
    <property type="entry name" value="RNA_cap_Gua-N2-MeTrfase"/>
</dbReference>
<evidence type="ECO:0000256" key="7">
    <source>
        <dbReference type="ARBA" id="ARBA00049790"/>
    </source>
</evidence>
<evidence type="ECO:0000256" key="8">
    <source>
        <dbReference type="SAM" id="MobiDB-lite"/>
    </source>
</evidence>
<dbReference type="PANTHER" id="PTHR14741">
    <property type="entry name" value="S-ADENOSYLMETHIONINE-DEPENDENT METHYLTRANSFERASE RELATED"/>
    <property type="match status" value="1"/>
</dbReference>
<evidence type="ECO:0000256" key="1">
    <source>
        <dbReference type="ARBA" id="ARBA00018517"/>
    </source>
</evidence>
<evidence type="ECO:0000256" key="4">
    <source>
        <dbReference type="ARBA" id="ARBA00048740"/>
    </source>
</evidence>
<reference evidence="11 12" key="1">
    <citation type="journal article" date="2019" name="Sci. Rep.">
        <title>Comparative genomics of chytrid fungi reveal insights into the obligate biotrophic and pathogenic lifestyle of Synchytrium endobioticum.</title>
        <authorList>
            <person name="van de Vossenberg B.T.L.H."/>
            <person name="Warris S."/>
            <person name="Nguyen H.D.T."/>
            <person name="van Gent-Pelzer M.P.E."/>
            <person name="Joly D.L."/>
            <person name="van de Geest H.C."/>
            <person name="Bonants P.J.M."/>
            <person name="Smith D.S."/>
            <person name="Levesque C.A."/>
            <person name="van der Lee T.A.J."/>
        </authorList>
    </citation>
    <scope>NUCLEOTIDE SEQUENCE [LARGE SCALE GENOMIC DNA]</scope>
    <source>
        <strain evidence="9 12">LEV6574</strain>
        <strain evidence="10 11">MB42</strain>
    </source>
</reference>
<evidence type="ECO:0000256" key="5">
    <source>
        <dbReference type="ARBA" id="ARBA00048763"/>
    </source>
</evidence>
<evidence type="ECO:0000313" key="9">
    <source>
        <dbReference type="EMBL" id="TPX40858.1"/>
    </source>
</evidence>
<accession>A0A507D3J2</accession>
<gene>
    <name evidence="9" type="ORF">SeLEV6574_g06371</name>
    <name evidence="10" type="ORF">SeMB42_g03829</name>
</gene>
<organism evidence="10 11">
    <name type="scientific">Synchytrium endobioticum</name>
    <dbReference type="NCBI Taxonomy" id="286115"/>
    <lineage>
        <taxon>Eukaryota</taxon>
        <taxon>Fungi</taxon>
        <taxon>Fungi incertae sedis</taxon>
        <taxon>Chytridiomycota</taxon>
        <taxon>Chytridiomycota incertae sedis</taxon>
        <taxon>Chytridiomycetes</taxon>
        <taxon>Synchytriales</taxon>
        <taxon>Synchytriaceae</taxon>
        <taxon>Synchytrium</taxon>
    </lineage>
</organism>
<dbReference type="Gene3D" id="3.40.50.150">
    <property type="entry name" value="Vaccinia Virus protein VP39"/>
    <property type="match status" value="1"/>
</dbReference>
<dbReference type="EMBL" id="QEAM01000356">
    <property type="protein sequence ID" value="TPX40858.1"/>
    <property type="molecule type" value="Genomic_DNA"/>
</dbReference>
<feature type="compositionally biased region" description="Low complexity" evidence="8">
    <location>
        <begin position="69"/>
        <end position="83"/>
    </location>
</feature>
<dbReference type="EMBL" id="QEAN01000144">
    <property type="protein sequence ID" value="TPX46004.1"/>
    <property type="molecule type" value="Genomic_DNA"/>
</dbReference>
<comment type="caution">
    <text evidence="10">The sequence shown here is derived from an EMBL/GenBank/DDBJ whole genome shotgun (WGS) entry which is preliminary data.</text>
</comment>
<dbReference type="GO" id="GO:0005634">
    <property type="term" value="C:nucleus"/>
    <property type="evidence" value="ECO:0007669"/>
    <property type="project" value="TreeGrafter"/>
</dbReference>
<evidence type="ECO:0000256" key="6">
    <source>
        <dbReference type="ARBA" id="ARBA00049075"/>
    </source>
</evidence>
<dbReference type="Proteomes" id="UP000320475">
    <property type="component" value="Unassembled WGS sequence"/>
</dbReference>
<dbReference type="Pfam" id="PF09445">
    <property type="entry name" value="Methyltransf_15"/>
    <property type="match status" value="1"/>
</dbReference>
<evidence type="ECO:0000313" key="11">
    <source>
        <dbReference type="Proteomes" id="UP000317494"/>
    </source>
</evidence>
<dbReference type="VEuPathDB" id="FungiDB:SeMB42_g03829"/>
<comment type="catalytic activity">
    <reaction evidence="6">
        <text>a 5'-end (N(7)-methyl 5'-triphosphoguanosine)-ribonucleoside in snRNA + S-adenosyl-L-methionine = a 5'-end (N(2),N(7)-dimethyl 5'-triphosphoguanosine)-ribonucleoside in snRNA + S-adenosyl-L-homocysteine + H(+)</text>
        <dbReference type="Rhea" id="RHEA:78471"/>
        <dbReference type="Rhea" id="RHEA-COMP:19085"/>
        <dbReference type="Rhea" id="RHEA-COMP:19087"/>
        <dbReference type="ChEBI" id="CHEBI:15378"/>
        <dbReference type="ChEBI" id="CHEBI:57856"/>
        <dbReference type="ChEBI" id="CHEBI:59789"/>
        <dbReference type="ChEBI" id="CHEBI:156461"/>
        <dbReference type="ChEBI" id="CHEBI:172880"/>
    </reaction>
    <physiologicalReaction direction="left-to-right" evidence="6">
        <dbReference type="Rhea" id="RHEA:78472"/>
    </physiologicalReaction>
</comment>
<dbReference type="SUPFAM" id="SSF53335">
    <property type="entry name" value="S-adenosyl-L-methionine-dependent methyltransferases"/>
    <property type="match status" value="1"/>
</dbReference>
<evidence type="ECO:0000256" key="2">
    <source>
        <dbReference type="ARBA" id="ARBA00025783"/>
    </source>
</evidence>
<sequence length="405" mass="43364">MAEDTADAGDATGCSLGPGAAPLEASRLSAPPPAIGADGARKRTYSDMKNASSAAIRCDNGAPHHAMPHHPVSSADAAAVPSANINHERLDSTDDSDGDGDAAINAPPKKRRRRKRRRRAKKVAGCAAGADTGSRAVVPDSAQGAGDVVTVSQHGTSAARTQHPSPVPSAPPCPDTVETPCDGQSMVTSWTRETIPKHLLKYYNQRYSLFSKFDLGVQLDEEGWYSVTPEVVARHISERCAGKVIVDAMCGVGGNTIQFALSCDKVVAIDHDPLKIEMAKHNASTYGVLDKIEFITGNVFEVLPTIKQADVVFASPPWGGPTYLQAESMEMEHLPLDMVKLFQLSQAITPNVAFYMPRNLNPYSVCASLFTGTQGTAKEAVVEFQSLYLNDRYKALMCYFGGLCR</sequence>
<name>A0A507D3J2_9FUNG</name>
<evidence type="ECO:0000313" key="10">
    <source>
        <dbReference type="EMBL" id="TPX46004.1"/>
    </source>
</evidence>
<comment type="catalytic activity">
    <reaction evidence="5">
        <text>a 5'-end (N(2),N(7)-dimethyl 5'-triphosphoguanosine)-ribonucleoside in snRNA + S-adenosyl-L-methionine = a 5'-end (N(2),N(2),N(7)-trimethyl 5'-triphosphoguanosine)-ribonucleoside in snRNA + S-adenosyl-L-homocysteine + H(+)</text>
        <dbReference type="Rhea" id="RHEA:78479"/>
        <dbReference type="Rhea" id="RHEA-COMP:19087"/>
        <dbReference type="Rhea" id="RHEA-COMP:19089"/>
        <dbReference type="ChEBI" id="CHEBI:15378"/>
        <dbReference type="ChEBI" id="CHEBI:57856"/>
        <dbReference type="ChEBI" id="CHEBI:59789"/>
        <dbReference type="ChEBI" id="CHEBI:167623"/>
        <dbReference type="ChEBI" id="CHEBI:172880"/>
    </reaction>
    <physiologicalReaction direction="left-to-right" evidence="5">
        <dbReference type="Rhea" id="RHEA:78480"/>
    </physiologicalReaction>
</comment>
<dbReference type="STRING" id="286115.A0A507D3J2"/>
<feature type="compositionally biased region" description="Basic residues" evidence="8">
    <location>
        <begin position="108"/>
        <end position="122"/>
    </location>
</feature>
<dbReference type="InterPro" id="IPR029063">
    <property type="entry name" value="SAM-dependent_MTases_sf"/>
</dbReference>
<dbReference type="CDD" id="cd02440">
    <property type="entry name" value="AdoMet_MTases"/>
    <property type="match status" value="1"/>
</dbReference>
<protein>
    <recommendedName>
        <fullName evidence="1">Trimethylguanosine synthase</fullName>
    </recommendedName>
    <alternativeName>
        <fullName evidence="7">Cap-specific guanine-N(2) methyltransferase</fullName>
    </alternativeName>
</protein>
<dbReference type="AlphaFoldDB" id="A0A507D3J2"/>
<evidence type="ECO:0000256" key="3">
    <source>
        <dbReference type="ARBA" id="ARBA00047418"/>
    </source>
</evidence>
<comment type="similarity">
    <text evidence="2">Belongs to the methyltransferase superfamily. Trimethylguanosine synthase family.</text>
</comment>